<dbReference type="InterPro" id="IPR008927">
    <property type="entry name" value="6-PGluconate_DH-like_C_sf"/>
</dbReference>
<evidence type="ECO:0000259" key="3">
    <source>
        <dbReference type="Pfam" id="PF10728"/>
    </source>
</evidence>
<dbReference type="Gene3D" id="1.10.1040.20">
    <property type="entry name" value="ProC-like, C-terminal domain"/>
    <property type="match status" value="1"/>
</dbReference>
<dbReference type="Proteomes" id="UP000032803">
    <property type="component" value="Chromosome I"/>
</dbReference>
<reference evidence="5" key="1">
    <citation type="submission" date="2014-09" db="EMBL/GenBank/DDBJ databases">
        <authorList>
            <person name="Gomez-Valero L."/>
        </authorList>
    </citation>
    <scope>NUCLEOTIDE SEQUENCE [LARGE SCALE GENOMIC DNA]</scope>
    <source>
        <strain evidence="5">ATCC35250</strain>
    </source>
</reference>
<dbReference type="Pfam" id="PF10728">
    <property type="entry name" value="DUF2520"/>
    <property type="match status" value="1"/>
</dbReference>
<dbReference type="PANTHER" id="PTHR40459:SF1">
    <property type="entry name" value="CONSERVED HYPOTHETICAL ALANINE AND LEUCINE RICH PROTEIN"/>
    <property type="match status" value="1"/>
</dbReference>
<accession>A0A0A8UTM3</accession>
<dbReference type="KEGG" id="lha:LHA_3218"/>
<dbReference type="SUPFAM" id="SSF51735">
    <property type="entry name" value="NAD(P)-binding Rossmann-fold domains"/>
    <property type="match status" value="1"/>
</dbReference>
<evidence type="ECO:0000256" key="1">
    <source>
        <dbReference type="ARBA" id="ARBA00023002"/>
    </source>
</evidence>
<gene>
    <name evidence="4" type="ORF">LHA_3218</name>
</gene>
<feature type="domain" description="Putative oxidoreductase/dehydrogenase Rossmann-like" evidence="2">
    <location>
        <begin position="4"/>
        <end position="118"/>
    </location>
</feature>
<dbReference type="STRING" id="449.LHA_3218"/>
<dbReference type="HOGENOM" id="CLU_055635_1_0_6"/>
<dbReference type="SUPFAM" id="SSF48179">
    <property type="entry name" value="6-phosphogluconate dehydrogenase C-terminal domain-like"/>
    <property type="match status" value="1"/>
</dbReference>
<dbReference type="OrthoDB" id="8650434at2"/>
<keyword evidence="1" id="KW-0560">Oxidoreductase</keyword>
<evidence type="ECO:0000313" key="4">
    <source>
        <dbReference type="EMBL" id="CEK12200.1"/>
    </source>
</evidence>
<dbReference type="Gene3D" id="3.40.50.720">
    <property type="entry name" value="NAD(P)-binding Rossmann-like Domain"/>
    <property type="match status" value="1"/>
</dbReference>
<dbReference type="EMBL" id="LN681225">
    <property type="protein sequence ID" value="CEK12200.1"/>
    <property type="molecule type" value="Genomic_DNA"/>
</dbReference>
<dbReference type="PATRIC" id="fig|449.7.peg.1741"/>
<protein>
    <recommendedName>
        <fullName evidence="6">DUF2520 domain-containing protein</fullName>
    </recommendedName>
</protein>
<dbReference type="InterPro" id="IPR019665">
    <property type="entry name" value="OxRdtase/DH_put_Rossmann_dom"/>
</dbReference>
<proteinExistence type="predicted"/>
<keyword evidence="5" id="KW-1185">Reference proteome</keyword>
<dbReference type="GO" id="GO:0016491">
    <property type="term" value="F:oxidoreductase activity"/>
    <property type="evidence" value="ECO:0007669"/>
    <property type="project" value="UniProtKB-KW"/>
</dbReference>
<dbReference type="InterPro" id="IPR037108">
    <property type="entry name" value="TM1727-like_C_sf"/>
</dbReference>
<feature type="domain" description="DUF2520" evidence="3">
    <location>
        <begin position="135"/>
        <end position="260"/>
    </location>
</feature>
<organism evidence="4 5">
    <name type="scientific">Legionella hackeliae</name>
    <dbReference type="NCBI Taxonomy" id="449"/>
    <lineage>
        <taxon>Bacteria</taxon>
        <taxon>Pseudomonadati</taxon>
        <taxon>Pseudomonadota</taxon>
        <taxon>Gammaproteobacteria</taxon>
        <taxon>Legionellales</taxon>
        <taxon>Legionellaceae</taxon>
        <taxon>Legionella</taxon>
    </lineage>
</organism>
<sequence>MRFNIIGAGRLGKNLALTLVEHQIGHLIAICNSSIQSAELAVQQIGAGTAIGELHALPAVDLTFITTPDDLIYQVAQQLAEEKIVTPGSVVVHCSGSLSSEVLNLLKEQGCFVASVHPPKAFRHGLLDSQLFTNCICIVEGDTEALDLLSHTFKPLKTLLVPIDANKKTLYHAATVFSSNYLVTLASVATELFTETGIPSAIAQEIYLRLMHSSLTNLEQTNLPAKALTGPLVRGDYQTITKHLAALQDSKFNELYRAAALVTLSLTNLDDEKKLILHQLLEKTA</sequence>
<evidence type="ECO:0000313" key="5">
    <source>
        <dbReference type="Proteomes" id="UP000032803"/>
    </source>
</evidence>
<dbReference type="Pfam" id="PF10727">
    <property type="entry name" value="Rossmann-like"/>
    <property type="match status" value="1"/>
</dbReference>
<evidence type="ECO:0000259" key="2">
    <source>
        <dbReference type="Pfam" id="PF10727"/>
    </source>
</evidence>
<dbReference type="PANTHER" id="PTHR40459">
    <property type="entry name" value="CONSERVED HYPOTHETICAL ALANINE AND LEUCINE RICH PROTEIN"/>
    <property type="match status" value="1"/>
</dbReference>
<evidence type="ECO:0008006" key="6">
    <source>
        <dbReference type="Google" id="ProtNLM"/>
    </source>
</evidence>
<dbReference type="AlphaFoldDB" id="A0A0A8UTM3"/>
<name>A0A0A8UTM3_LEGHA</name>
<dbReference type="InterPro" id="IPR036291">
    <property type="entry name" value="NAD(P)-bd_dom_sf"/>
</dbReference>
<dbReference type="InterPro" id="IPR018931">
    <property type="entry name" value="DUF2520"/>
</dbReference>